<evidence type="ECO:0000313" key="1">
    <source>
        <dbReference type="EMBL" id="CAI9606719.1"/>
    </source>
</evidence>
<accession>A0ABN9GBC8</accession>
<evidence type="ECO:0000313" key="2">
    <source>
        <dbReference type="Proteomes" id="UP001162483"/>
    </source>
</evidence>
<keyword evidence="2" id="KW-1185">Reference proteome</keyword>
<reference evidence="1" key="1">
    <citation type="submission" date="2023-05" db="EMBL/GenBank/DDBJ databases">
        <authorList>
            <person name="Stuckert A."/>
        </authorList>
    </citation>
    <scope>NUCLEOTIDE SEQUENCE</scope>
</reference>
<protein>
    <submittedName>
        <fullName evidence="1">Uncharacterized protein</fullName>
    </submittedName>
</protein>
<dbReference type="Proteomes" id="UP001162483">
    <property type="component" value="Unassembled WGS sequence"/>
</dbReference>
<sequence>MMTSVMSVKTVGRPLYDMII</sequence>
<gene>
    <name evidence="1" type="ORF">SPARVUS_LOCUS13830748</name>
</gene>
<dbReference type="EMBL" id="CATNWA010018329">
    <property type="protein sequence ID" value="CAI9606719.1"/>
    <property type="molecule type" value="Genomic_DNA"/>
</dbReference>
<organism evidence="1 2">
    <name type="scientific">Staurois parvus</name>
    <dbReference type="NCBI Taxonomy" id="386267"/>
    <lineage>
        <taxon>Eukaryota</taxon>
        <taxon>Metazoa</taxon>
        <taxon>Chordata</taxon>
        <taxon>Craniata</taxon>
        <taxon>Vertebrata</taxon>
        <taxon>Euteleostomi</taxon>
        <taxon>Amphibia</taxon>
        <taxon>Batrachia</taxon>
        <taxon>Anura</taxon>
        <taxon>Neobatrachia</taxon>
        <taxon>Ranoidea</taxon>
        <taxon>Ranidae</taxon>
        <taxon>Staurois</taxon>
    </lineage>
</organism>
<comment type="caution">
    <text evidence="1">The sequence shown here is derived from an EMBL/GenBank/DDBJ whole genome shotgun (WGS) entry which is preliminary data.</text>
</comment>
<proteinExistence type="predicted"/>
<name>A0ABN9GBC8_9NEOB</name>